<dbReference type="SUPFAM" id="SSF48239">
    <property type="entry name" value="Terpenoid cyclases/Protein prenyltransferases"/>
    <property type="match status" value="1"/>
</dbReference>
<evidence type="ECO:0000256" key="8">
    <source>
        <dbReference type="ARBA" id="ARBA00022737"/>
    </source>
</evidence>
<comment type="similarity">
    <text evidence="2 13">Belongs to the protein prenyltransferase subunit beta family.</text>
</comment>
<dbReference type="Gene3D" id="1.50.10.20">
    <property type="match status" value="1"/>
</dbReference>
<comment type="cofactor">
    <cofactor evidence="13">
        <name>Zn(2+)</name>
        <dbReference type="ChEBI" id="CHEBI:29105"/>
    </cofactor>
    <text evidence="13">Binds 1 zinc ion per subunit.</text>
</comment>
<evidence type="ECO:0000256" key="11">
    <source>
        <dbReference type="ARBA" id="ARBA00062019"/>
    </source>
</evidence>
<dbReference type="InterPro" id="IPR026873">
    <property type="entry name" value="Ptb1"/>
</dbReference>
<dbReference type="eggNOG" id="KOG0366">
    <property type="taxonomic scope" value="Eukaryota"/>
</dbReference>
<dbReference type="InterPro" id="IPR008930">
    <property type="entry name" value="Terpenoid_cyclase/PrenylTrfase"/>
</dbReference>
<comment type="function">
    <text evidence="1">Catalyzes the transfer of a geranylgeranyl moiety from geranylgeranyl diphosphate to both cysteines of Rab proteins with the C-terminal sequence -XXCC, -XCXC and -CCXX, such as RAB1A, RAB3A, RAB5A and RAB7A.</text>
</comment>
<dbReference type="STRING" id="400682.A0A1X7V339"/>
<evidence type="ECO:0000256" key="1">
    <source>
        <dbReference type="ARBA" id="ARBA00002902"/>
    </source>
</evidence>
<dbReference type="Pfam" id="PF00432">
    <property type="entry name" value="Prenyltrans"/>
    <property type="match status" value="1"/>
</dbReference>
<gene>
    <name evidence="15" type="primary">100634271</name>
</gene>
<reference evidence="15" key="2">
    <citation type="submission" date="2017-05" db="UniProtKB">
        <authorList>
            <consortium name="EnsemblMetazoa"/>
        </authorList>
    </citation>
    <scope>IDENTIFICATION</scope>
</reference>
<comment type="catalytic activity">
    <reaction evidence="10 13">
        <text>geranylgeranyl diphosphate + L-cysteinyl-[protein] = S-geranylgeranyl-L-cysteinyl-[protein] + diphosphate</text>
        <dbReference type="Rhea" id="RHEA:21240"/>
        <dbReference type="Rhea" id="RHEA-COMP:10131"/>
        <dbReference type="Rhea" id="RHEA-COMP:11537"/>
        <dbReference type="ChEBI" id="CHEBI:29950"/>
        <dbReference type="ChEBI" id="CHEBI:33019"/>
        <dbReference type="ChEBI" id="CHEBI:57533"/>
        <dbReference type="ChEBI" id="CHEBI:86021"/>
        <dbReference type="EC" id="2.5.1.60"/>
    </reaction>
</comment>
<organism evidence="15">
    <name type="scientific">Amphimedon queenslandica</name>
    <name type="common">Sponge</name>
    <dbReference type="NCBI Taxonomy" id="400682"/>
    <lineage>
        <taxon>Eukaryota</taxon>
        <taxon>Metazoa</taxon>
        <taxon>Porifera</taxon>
        <taxon>Demospongiae</taxon>
        <taxon>Heteroscleromorpha</taxon>
        <taxon>Haplosclerida</taxon>
        <taxon>Niphatidae</taxon>
        <taxon>Amphimedon</taxon>
    </lineage>
</organism>
<keyword evidence="6 13" id="KW-0808">Transferase</keyword>
<keyword evidence="9 13" id="KW-0862">Zinc</keyword>
<keyword evidence="5 13" id="KW-0637">Prenyltransferase</keyword>
<dbReference type="OrthoDB" id="5428259at2759"/>
<evidence type="ECO:0000256" key="2">
    <source>
        <dbReference type="ARBA" id="ARBA00010497"/>
    </source>
</evidence>
<dbReference type="Proteomes" id="UP000007879">
    <property type="component" value="Unassembled WGS sequence"/>
</dbReference>
<dbReference type="InterPro" id="IPR045089">
    <property type="entry name" value="PGGT1B-like"/>
</dbReference>
<dbReference type="FunFam" id="1.50.10.20:FF:000004">
    <property type="entry name" value="Geranylgeranyl transferase type-2 subunit beta"/>
    <property type="match status" value="1"/>
</dbReference>
<keyword evidence="16" id="KW-1185">Reference proteome</keyword>
<dbReference type="KEGG" id="aqu:100634271"/>
<evidence type="ECO:0000259" key="14">
    <source>
        <dbReference type="Pfam" id="PF00432"/>
    </source>
</evidence>
<keyword evidence="8" id="KW-0677">Repeat</keyword>
<dbReference type="EC" id="2.5.1.60" evidence="3 13"/>
<keyword evidence="4" id="KW-0597">Phosphoprotein</keyword>
<feature type="domain" description="Prenyltransferase alpha-alpha toroid" evidence="14">
    <location>
        <begin position="19"/>
        <end position="316"/>
    </location>
</feature>
<sequence>MGTPVKDVELPDRPELQELLLEKHASYIETFEKNKDDLDYCMTEFLRVSGIYWCLTAMDLIGQLDRMNKTEILDYVMSCFDKDTGGFRPAVNHDPHLLYTLSAVQILILYDSVSLIDKDRIVSFVSKLQQPDGSFVGDRWGEVDTRFSFCALATLSLLGRLDAVDIEKSVQFISSCMNFDGGFGVIPGSESHAGQVYCCVGSLAICKRLDVINADQLGWWLCERQLPSGGLNGRPEKLPDVCYSWWVLASLSIIGRIHWIDKERLTQFIMATQDDETGGFSDRPGDMVDPFHTLFGLAGLSLLGNRQIKGVNLIFCLPQNVIERLELDYELLKE</sequence>
<evidence type="ECO:0000256" key="10">
    <source>
        <dbReference type="ARBA" id="ARBA00047658"/>
    </source>
</evidence>
<dbReference type="InterPro" id="IPR001330">
    <property type="entry name" value="Prenyltrans"/>
</dbReference>
<dbReference type="EnsemblMetazoa" id="Aqu2.1.34209_001">
    <property type="protein sequence ID" value="Aqu2.1.34209_001"/>
    <property type="gene ID" value="Aqu2.1.34209"/>
</dbReference>
<reference evidence="16" key="1">
    <citation type="journal article" date="2010" name="Nature">
        <title>The Amphimedon queenslandica genome and the evolution of animal complexity.</title>
        <authorList>
            <person name="Srivastava M."/>
            <person name="Simakov O."/>
            <person name="Chapman J."/>
            <person name="Fahey B."/>
            <person name="Gauthier M.E."/>
            <person name="Mitros T."/>
            <person name="Richards G.S."/>
            <person name="Conaco C."/>
            <person name="Dacre M."/>
            <person name="Hellsten U."/>
            <person name="Larroux C."/>
            <person name="Putnam N.H."/>
            <person name="Stanke M."/>
            <person name="Adamska M."/>
            <person name="Darling A."/>
            <person name="Degnan S.M."/>
            <person name="Oakley T.H."/>
            <person name="Plachetzki D.C."/>
            <person name="Zhai Y."/>
            <person name="Adamski M."/>
            <person name="Calcino A."/>
            <person name="Cummins S.F."/>
            <person name="Goodstein D.M."/>
            <person name="Harris C."/>
            <person name="Jackson D.J."/>
            <person name="Leys S.P."/>
            <person name="Shu S."/>
            <person name="Woodcroft B.J."/>
            <person name="Vervoort M."/>
            <person name="Kosik K.S."/>
            <person name="Manning G."/>
            <person name="Degnan B.M."/>
            <person name="Rokhsar D.S."/>
        </authorList>
    </citation>
    <scope>NUCLEOTIDE SEQUENCE [LARGE SCALE GENOMIC DNA]</scope>
</reference>
<accession>A0A1X7V339</accession>
<evidence type="ECO:0000313" key="16">
    <source>
        <dbReference type="Proteomes" id="UP000007879"/>
    </source>
</evidence>
<protein>
    <recommendedName>
        <fullName evidence="12 13">Geranylgeranyl transferase type-2 subunit beta</fullName>
        <ecNumber evidence="3 13">2.5.1.60</ecNumber>
    </recommendedName>
</protein>
<evidence type="ECO:0000256" key="13">
    <source>
        <dbReference type="RuleBase" id="RU365076"/>
    </source>
</evidence>
<dbReference type="GO" id="GO:0004663">
    <property type="term" value="F:Rab geranylgeranyltransferase activity"/>
    <property type="evidence" value="ECO:0007669"/>
    <property type="project" value="UniProtKB-UniRule"/>
</dbReference>
<evidence type="ECO:0000256" key="6">
    <source>
        <dbReference type="ARBA" id="ARBA00022679"/>
    </source>
</evidence>
<dbReference type="CDD" id="cd02894">
    <property type="entry name" value="GGTase-II"/>
    <property type="match status" value="1"/>
</dbReference>
<dbReference type="InParanoid" id="A0A1X7V339"/>
<dbReference type="PANTHER" id="PTHR11774:SF11">
    <property type="entry name" value="GERANYLGERANYL TRANSFERASE TYPE-2 SUBUNIT BETA"/>
    <property type="match status" value="1"/>
</dbReference>
<proteinExistence type="inferred from homology"/>
<evidence type="ECO:0000256" key="12">
    <source>
        <dbReference type="ARBA" id="ARBA00069127"/>
    </source>
</evidence>
<evidence type="ECO:0000256" key="4">
    <source>
        <dbReference type="ARBA" id="ARBA00022553"/>
    </source>
</evidence>
<evidence type="ECO:0000256" key="3">
    <source>
        <dbReference type="ARBA" id="ARBA00012656"/>
    </source>
</evidence>
<dbReference type="AlphaFoldDB" id="A0A1X7V339"/>
<dbReference type="GO" id="GO:0046872">
    <property type="term" value="F:metal ion binding"/>
    <property type="evidence" value="ECO:0007669"/>
    <property type="project" value="UniProtKB-KW"/>
</dbReference>
<comment type="subunit">
    <text evidence="11">Heterotrimer composed of RABGGTA, RABGGTB and CHM; within this trimer, RABGGTA and RABGGTB form the catalytic component B, while CHM (component A) mediates peptide substrate binding. The Rab GGTase dimer (RGGT) interacts with CHM (component A) prior to Rab protein binding; the association is stabilized by geranylgeranyl pyrophosphate (GGpp). The CHM:RGGT:Rab complex is destabilized by GGpp. Interaction of RABGGTB with prenylated PTP4A2 precludes its association with RABGGTA and inhibits enzyme activity. Interacts with CHODL. Interacts with non-phosphorylated form of RAB8A; phosphorylation of RAB8A at 'Thr-72' disrupts this interaction.</text>
</comment>
<evidence type="ECO:0000256" key="9">
    <source>
        <dbReference type="ARBA" id="ARBA00022833"/>
    </source>
</evidence>
<evidence type="ECO:0000256" key="5">
    <source>
        <dbReference type="ARBA" id="ARBA00022602"/>
    </source>
</evidence>
<name>A0A1X7V339_AMPQE</name>
<evidence type="ECO:0000313" key="15">
    <source>
        <dbReference type="EnsemblMetazoa" id="Aqu2.1.34209_001"/>
    </source>
</evidence>
<keyword evidence="7 13" id="KW-0479">Metal-binding</keyword>
<dbReference type="PANTHER" id="PTHR11774">
    <property type="entry name" value="GERANYLGERANYL TRANSFERASE TYPE BETA SUBUNIT"/>
    <property type="match status" value="1"/>
</dbReference>
<dbReference type="GO" id="GO:0005968">
    <property type="term" value="C:Rab-protein geranylgeranyltransferase complex"/>
    <property type="evidence" value="ECO:0007669"/>
    <property type="project" value="UniProtKB-UniRule"/>
</dbReference>
<dbReference type="EnsemblMetazoa" id="XM_019995421.1">
    <property type="protein sequence ID" value="XP_019850980.1"/>
    <property type="gene ID" value="LOC100634271"/>
</dbReference>
<evidence type="ECO:0000256" key="7">
    <source>
        <dbReference type="ARBA" id="ARBA00022723"/>
    </source>
</evidence>
<comment type="function">
    <text evidence="13">Catalyzes the transfer of a geranylgeranyl moiety from geranylgeranyl diphosphate to both cysteines of proteins with the C-terminal sequence -XXCC, -XCXC and -CCXX.</text>
</comment>